<dbReference type="InterPro" id="IPR000157">
    <property type="entry name" value="TIR_dom"/>
</dbReference>
<organism evidence="3 4">
    <name type="scientific">Mangrovactinospora gilvigrisea</name>
    <dbReference type="NCBI Taxonomy" id="1428644"/>
    <lineage>
        <taxon>Bacteria</taxon>
        <taxon>Bacillati</taxon>
        <taxon>Actinomycetota</taxon>
        <taxon>Actinomycetes</taxon>
        <taxon>Kitasatosporales</taxon>
        <taxon>Streptomycetaceae</taxon>
        <taxon>Mangrovactinospora</taxon>
    </lineage>
</organism>
<dbReference type="InterPro" id="IPR035897">
    <property type="entry name" value="Toll_tir_struct_dom_sf"/>
</dbReference>
<evidence type="ECO:0000259" key="2">
    <source>
        <dbReference type="PROSITE" id="PS50104"/>
    </source>
</evidence>
<feature type="domain" description="TIR" evidence="2">
    <location>
        <begin position="1"/>
        <end position="143"/>
    </location>
</feature>
<dbReference type="Gene3D" id="3.40.50.10140">
    <property type="entry name" value="Toll/interleukin-1 receptor homology (TIR) domain"/>
    <property type="match status" value="1"/>
</dbReference>
<dbReference type="AlphaFoldDB" id="A0A1J7BAS4"/>
<protein>
    <recommendedName>
        <fullName evidence="2">TIR domain-containing protein</fullName>
    </recommendedName>
</protein>
<feature type="region of interest" description="Disordered" evidence="1">
    <location>
        <begin position="154"/>
        <end position="178"/>
    </location>
</feature>
<sequence length="228" mass="24870">MSHVFINYRTGNSDETAVLLRRELGRRFGDQQIFCAAVDLPAGQPFPAELRRALRRSEVLLVVIGPDWSTDPRLRERDDWVRQEIRLALGNGMAVLPVLVGRRTERLRAADLPRDIAVVAEHNSVVYDTHSDSDDIRRLGDALVDLDPELGGFDTQPAEGEVEGGVPPLTAGTSSIGGDVRNSSVMQTGNIHGNNGAIVNGPIKGQLHTGRGDVHVHGLPDGRREGRR</sequence>
<accession>A0A1J7BAS4</accession>
<feature type="compositionally biased region" description="Basic and acidic residues" evidence="1">
    <location>
        <begin position="210"/>
        <end position="228"/>
    </location>
</feature>
<proteinExistence type="predicted"/>
<evidence type="ECO:0000313" key="3">
    <source>
        <dbReference type="EMBL" id="OIV35755.1"/>
    </source>
</evidence>
<dbReference type="GO" id="GO:0007165">
    <property type="term" value="P:signal transduction"/>
    <property type="evidence" value="ECO:0007669"/>
    <property type="project" value="InterPro"/>
</dbReference>
<reference evidence="3 4" key="1">
    <citation type="submission" date="2016-10" db="EMBL/GenBank/DDBJ databases">
        <title>Genome sequence of Streptomyces gilvigriseus MUSC 26.</title>
        <authorList>
            <person name="Lee L.-H."/>
            <person name="Ser H.-L."/>
        </authorList>
    </citation>
    <scope>NUCLEOTIDE SEQUENCE [LARGE SCALE GENOMIC DNA]</scope>
    <source>
        <strain evidence="3 4">MUSC 26</strain>
    </source>
</reference>
<dbReference type="RefSeq" id="WP_071658299.1">
    <property type="nucleotide sequence ID" value="NZ_MLCF01000132.1"/>
</dbReference>
<keyword evidence="4" id="KW-1185">Reference proteome</keyword>
<dbReference type="PROSITE" id="PS50104">
    <property type="entry name" value="TIR"/>
    <property type="match status" value="1"/>
</dbReference>
<gene>
    <name evidence="3" type="ORF">BIV57_19985</name>
</gene>
<name>A0A1J7BAS4_9ACTN</name>
<dbReference type="STRING" id="1428644.BIV57_19985"/>
<dbReference type="EMBL" id="MLCF01000132">
    <property type="protein sequence ID" value="OIV35755.1"/>
    <property type="molecule type" value="Genomic_DNA"/>
</dbReference>
<comment type="caution">
    <text evidence="3">The sequence shown here is derived from an EMBL/GenBank/DDBJ whole genome shotgun (WGS) entry which is preliminary data.</text>
</comment>
<feature type="region of interest" description="Disordered" evidence="1">
    <location>
        <begin position="201"/>
        <end position="228"/>
    </location>
</feature>
<dbReference type="Pfam" id="PF13676">
    <property type="entry name" value="TIR_2"/>
    <property type="match status" value="1"/>
</dbReference>
<dbReference type="SUPFAM" id="SSF52200">
    <property type="entry name" value="Toll/Interleukin receptor TIR domain"/>
    <property type="match status" value="1"/>
</dbReference>
<dbReference type="Proteomes" id="UP000243342">
    <property type="component" value="Unassembled WGS sequence"/>
</dbReference>
<evidence type="ECO:0000313" key="4">
    <source>
        <dbReference type="Proteomes" id="UP000243342"/>
    </source>
</evidence>
<evidence type="ECO:0000256" key="1">
    <source>
        <dbReference type="SAM" id="MobiDB-lite"/>
    </source>
</evidence>